<dbReference type="PANTHER" id="PTHR43760:SF1">
    <property type="entry name" value="ENDORIBONUCLEASE L-PSP_CHORISMATE MUTASE-LIKE DOMAIN-CONTAINING PROTEIN"/>
    <property type="match status" value="1"/>
</dbReference>
<name>A0A7M2SB28_9ACTN</name>
<dbReference type="RefSeq" id="WP_194037972.1">
    <property type="nucleotide sequence ID" value="NZ_CP063373.1"/>
</dbReference>
<proteinExistence type="predicted"/>
<reference evidence="2 3" key="1">
    <citation type="submission" date="2020-10" db="EMBL/GenBank/DDBJ databases">
        <title>Streptomyces ferrugineus complate genome analysis.</title>
        <authorList>
            <person name="Anwar N."/>
        </authorList>
    </citation>
    <scope>NUCLEOTIDE SEQUENCE [LARGE SCALE GENOMIC DNA]</scope>
    <source>
        <strain evidence="2 3">CCTCC AA2014009</strain>
    </source>
</reference>
<dbReference type="EMBL" id="CP063373">
    <property type="protein sequence ID" value="QOV33219.1"/>
    <property type="molecule type" value="Genomic_DNA"/>
</dbReference>
<dbReference type="SUPFAM" id="SSF55298">
    <property type="entry name" value="YjgF-like"/>
    <property type="match status" value="1"/>
</dbReference>
<accession>A0A7M2SB28</accession>
<evidence type="ECO:0000313" key="2">
    <source>
        <dbReference type="EMBL" id="QOV33219.1"/>
    </source>
</evidence>
<dbReference type="Proteomes" id="UP000594205">
    <property type="component" value="Chromosome"/>
</dbReference>
<organism evidence="2 3">
    <name type="scientific">Streptomyces ferrugineus</name>
    <dbReference type="NCBI Taxonomy" id="1413221"/>
    <lineage>
        <taxon>Bacteria</taxon>
        <taxon>Bacillati</taxon>
        <taxon>Actinomycetota</taxon>
        <taxon>Actinomycetes</taxon>
        <taxon>Kitasatosporales</taxon>
        <taxon>Streptomycetaceae</taxon>
        <taxon>Streptomyces</taxon>
    </lineage>
</organism>
<dbReference type="Pfam" id="PF14588">
    <property type="entry name" value="YjgF_endoribonc"/>
    <property type="match status" value="1"/>
</dbReference>
<keyword evidence="3" id="KW-1185">Reference proteome</keyword>
<dbReference type="InterPro" id="IPR035959">
    <property type="entry name" value="RutC-like_sf"/>
</dbReference>
<sequence>MTSAVEARLLDLGVPLPEPAVPVANYLPCVEAGNMLYTSGQLPLRNGALVSAGLLGREVDITTGQLAARWCAVNVLAQAGAALGDLDRIKRLLKITVFVAGAPGFADQPLVANGASDLFVDALGDDGRHTRSAVGVAALPMNAPVEVEAVFEIR</sequence>
<dbReference type="PANTHER" id="PTHR43760">
    <property type="entry name" value="ENDORIBONUCLEASE-RELATED"/>
    <property type="match status" value="1"/>
</dbReference>
<dbReference type="KEGG" id="sfeu:IM697_23525"/>
<gene>
    <name evidence="2" type="ORF">IM697_23525</name>
</gene>
<dbReference type="InterPro" id="IPR013813">
    <property type="entry name" value="Endoribo_LPSP/chorism_mut-like"/>
</dbReference>
<evidence type="ECO:0000313" key="3">
    <source>
        <dbReference type="Proteomes" id="UP000594205"/>
    </source>
</evidence>
<dbReference type="Gene3D" id="3.30.1330.40">
    <property type="entry name" value="RutC-like"/>
    <property type="match status" value="1"/>
</dbReference>
<protein>
    <submittedName>
        <fullName evidence="2">RidA family protein</fullName>
    </submittedName>
</protein>
<dbReference type="CDD" id="cd02199">
    <property type="entry name" value="YjgF_YER057c_UK114_like_1"/>
    <property type="match status" value="1"/>
</dbReference>
<dbReference type="AlphaFoldDB" id="A0A7M2SB28"/>
<evidence type="ECO:0000259" key="1">
    <source>
        <dbReference type="Pfam" id="PF14588"/>
    </source>
</evidence>
<feature type="domain" description="Endoribonuclease L-PSP/chorismate mutase-like" evidence="1">
    <location>
        <begin position="6"/>
        <end position="144"/>
    </location>
</feature>